<evidence type="ECO:0008006" key="4">
    <source>
        <dbReference type="Google" id="ProtNLM"/>
    </source>
</evidence>
<gene>
    <name evidence="2" type="ORF">VTAP4600_B1561</name>
</gene>
<keyword evidence="1" id="KW-0732">Signal</keyword>
<protein>
    <recommendedName>
        <fullName evidence="4">DUF3015 domain-containing protein</fullName>
    </recommendedName>
</protein>
<dbReference type="Proteomes" id="UP000235828">
    <property type="component" value="Chromosome B"/>
</dbReference>
<evidence type="ECO:0000256" key="1">
    <source>
        <dbReference type="SAM" id="SignalP"/>
    </source>
</evidence>
<dbReference type="InterPro" id="IPR021383">
    <property type="entry name" value="DUF3015"/>
</dbReference>
<dbReference type="EMBL" id="LT960612">
    <property type="protein sequence ID" value="SON53172.1"/>
    <property type="molecule type" value="Genomic_DNA"/>
</dbReference>
<dbReference type="AlphaFoldDB" id="A0A2N8ZMR3"/>
<accession>A0A2N8ZMR3</accession>
<feature type="chain" id="PRO_5014737779" description="DUF3015 domain-containing protein" evidence="1">
    <location>
        <begin position="20"/>
        <end position="159"/>
    </location>
</feature>
<evidence type="ECO:0000313" key="3">
    <source>
        <dbReference type="Proteomes" id="UP000235828"/>
    </source>
</evidence>
<dbReference type="KEGG" id="vta:B1561"/>
<name>A0A2N8ZMR3_9VIBR</name>
<evidence type="ECO:0000313" key="2">
    <source>
        <dbReference type="EMBL" id="SON53172.1"/>
    </source>
</evidence>
<feature type="signal peptide" evidence="1">
    <location>
        <begin position="1"/>
        <end position="19"/>
    </location>
</feature>
<dbReference type="Pfam" id="PF11220">
    <property type="entry name" value="DUF3015"/>
    <property type="match status" value="1"/>
</dbReference>
<dbReference type="OrthoDB" id="6088473at2"/>
<sequence>MKKILLAVALIMAATPSYANLWKSCGIGHWIAGPTWNGYLAITTNVTWDLGTTATTSNSLSPGTCGGPFWAAANFINDTYPRLEEDTAQGQGEHLMAMLDIFECDALTRTEVVKSIRSDFGGMVVEADYASKPQNEKAEAYFLLVEKNVNRYSAQCNAV</sequence>
<organism evidence="2 3">
    <name type="scientific">Vibrio tapetis subsp. tapetis</name>
    <dbReference type="NCBI Taxonomy" id="1671868"/>
    <lineage>
        <taxon>Bacteria</taxon>
        <taxon>Pseudomonadati</taxon>
        <taxon>Pseudomonadota</taxon>
        <taxon>Gammaproteobacteria</taxon>
        <taxon>Vibrionales</taxon>
        <taxon>Vibrionaceae</taxon>
        <taxon>Vibrio</taxon>
    </lineage>
</organism>
<reference evidence="2 3" key="1">
    <citation type="submission" date="2017-10" db="EMBL/GenBank/DDBJ databases">
        <authorList>
            <person name="Banno H."/>
            <person name="Chua N.-H."/>
        </authorList>
    </citation>
    <scope>NUCLEOTIDE SEQUENCE [LARGE SCALE GENOMIC DNA]</scope>
    <source>
        <strain evidence="2">Vibrio tapetis CECT4600</strain>
    </source>
</reference>
<dbReference type="RefSeq" id="WP_102525236.1">
    <property type="nucleotide sequence ID" value="NZ_LT960612.1"/>
</dbReference>
<keyword evidence="3" id="KW-1185">Reference proteome</keyword>
<proteinExistence type="predicted"/>